<organism evidence="2 3">
    <name type="scientific">Candidatus Desulfovibrio intestinipullorum</name>
    <dbReference type="NCBI Taxonomy" id="2838536"/>
    <lineage>
        <taxon>Bacteria</taxon>
        <taxon>Pseudomonadati</taxon>
        <taxon>Thermodesulfobacteriota</taxon>
        <taxon>Desulfovibrionia</taxon>
        <taxon>Desulfovibrionales</taxon>
        <taxon>Desulfovibrionaceae</taxon>
        <taxon>Desulfovibrio</taxon>
    </lineage>
</organism>
<gene>
    <name evidence="2" type="ORF">H9894_09015</name>
</gene>
<dbReference type="Proteomes" id="UP000886752">
    <property type="component" value="Unassembled WGS sequence"/>
</dbReference>
<dbReference type="GO" id="GO:0016757">
    <property type="term" value="F:glycosyltransferase activity"/>
    <property type="evidence" value="ECO:0007669"/>
    <property type="project" value="InterPro"/>
</dbReference>
<dbReference type="EMBL" id="DXHV01000077">
    <property type="protein sequence ID" value="HIW01307.1"/>
    <property type="molecule type" value="Genomic_DNA"/>
</dbReference>
<reference evidence="2" key="1">
    <citation type="journal article" date="2021" name="PeerJ">
        <title>Extensive microbial diversity within the chicken gut microbiome revealed by metagenomics and culture.</title>
        <authorList>
            <person name="Gilroy R."/>
            <person name="Ravi A."/>
            <person name="Getino M."/>
            <person name="Pursley I."/>
            <person name="Horton D.L."/>
            <person name="Alikhan N.F."/>
            <person name="Baker D."/>
            <person name="Gharbi K."/>
            <person name="Hall N."/>
            <person name="Watson M."/>
            <person name="Adriaenssens E.M."/>
            <person name="Foster-Nyarko E."/>
            <person name="Jarju S."/>
            <person name="Secka A."/>
            <person name="Antonio M."/>
            <person name="Oren A."/>
            <person name="Chaudhuri R.R."/>
            <person name="La Ragione R."/>
            <person name="Hildebrand F."/>
            <person name="Pallen M.J."/>
        </authorList>
    </citation>
    <scope>NUCLEOTIDE SEQUENCE</scope>
    <source>
        <strain evidence="2">ChiHecec2B26-446</strain>
    </source>
</reference>
<proteinExistence type="predicted"/>
<dbReference type="CDD" id="cd03801">
    <property type="entry name" value="GT4_PimA-like"/>
    <property type="match status" value="1"/>
</dbReference>
<evidence type="ECO:0000313" key="2">
    <source>
        <dbReference type="EMBL" id="HIW01307.1"/>
    </source>
</evidence>
<evidence type="ECO:0000259" key="1">
    <source>
        <dbReference type="Pfam" id="PF00534"/>
    </source>
</evidence>
<dbReference type="AlphaFoldDB" id="A0A9D1PZ71"/>
<sequence>MSETFVFYEVEGLWKRKFPVSVVSLYGERSRFLAEHMRRSTIPVRHLGIPAILPIAAAVVRRFFRQPRQVGHILRTIVFHSWRDLEMRLENYWACCCGIYLAEQFRREGVQHVHGAWASGPATAAWVIHQLEGIPYSFTARATDVRPPDGFLAEKLADCSFARADSSFNVPHLASFLPEQQKDKVCLVYNTVTLPSSEQAPVHMKPPYRIIAIGRLIEKKGFLYLVRAAGLLRRQNVDVEVTIVGGGGQMHALRAEAEAWHIQDHVHFTGALPHDQIGGMLHQSDIMVMPSIVPEGTEKSDGLPTVIVEAMSMGVPVVSTNVASIGDVVKDGHTGLLVAQKDAAALAQAIRTLAEDRDKALELAANARNFIREMFSAENTLGRMQEFFCNNALPR</sequence>
<dbReference type="InterPro" id="IPR001296">
    <property type="entry name" value="Glyco_trans_1"/>
</dbReference>
<comment type="caution">
    <text evidence="2">The sequence shown here is derived from an EMBL/GenBank/DDBJ whole genome shotgun (WGS) entry which is preliminary data.</text>
</comment>
<evidence type="ECO:0000313" key="3">
    <source>
        <dbReference type="Proteomes" id="UP000886752"/>
    </source>
</evidence>
<dbReference type="Gene3D" id="3.40.50.2000">
    <property type="entry name" value="Glycogen Phosphorylase B"/>
    <property type="match status" value="2"/>
</dbReference>
<dbReference type="PANTHER" id="PTHR12526">
    <property type="entry name" value="GLYCOSYLTRANSFERASE"/>
    <property type="match status" value="1"/>
</dbReference>
<protein>
    <submittedName>
        <fullName evidence="2">Glycosyltransferase family 4 protein</fullName>
    </submittedName>
</protein>
<dbReference type="Pfam" id="PF00534">
    <property type="entry name" value="Glycos_transf_1"/>
    <property type="match status" value="1"/>
</dbReference>
<reference evidence="2" key="2">
    <citation type="submission" date="2021-04" db="EMBL/GenBank/DDBJ databases">
        <authorList>
            <person name="Gilroy R."/>
        </authorList>
    </citation>
    <scope>NUCLEOTIDE SEQUENCE</scope>
    <source>
        <strain evidence="2">ChiHecec2B26-446</strain>
    </source>
</reference>
<feature type="domain" description="Glycosyl transferase family 1" evidence="1">
    <location>
        <begin position="205"/>
        <end position="369"/>
    </location>
</feature>
<name>A0A9D1PZ71_9BACT</name>
<dbReference type="SUPFAM" id="SSF53756">
    <property type="entry name" value="UDP-Glycosyltransferase/glycogen phosphorylase"/>
    <property type="match status" value="1"/>
</dbReference>
<accession>A0A9D1PZ71</accession>